<dbReference type="GO" id="GO:0042781">
    <property type="term" value="F:3'-tRNA processing endoribonuclease activity"/>
    <property type="evidence" value="ECO:0007669"/>
    <property type="project" value="TreeGrafter"/>
</dbReference>
<dbReference type="Proteomes" id="UP000275281">
    <property type="component" value="Unassembled WGS sequence"/>
</dbReference>
<dbReference type="PROSITE" id="PS00648">
    <property type="entry name" value="RIBONUCLEASE_P"/>
    <property type="match status" value="1"/>
</dbReference>
<dbReference type="AlphaFoldDB" id="A0A3N5Y1D5"/>
<keyword evidence="10" id="KW-1185">Reference proteome</keyword>
<comment type="similarity">
    <text evidence="7">Belongs to the RnpA family.</text>
</comment>
<dbReference type="Gene3D" id="3.30.230.10">
    <property type="match status" value="1"/>
</dbReference>
<evidence type="ECO:0000256" key="8">
    <source>
        <dbReference type="NCBIfam" id="TIGR00188"/>
    </source>
</evidence>
<reference evidence="9 10" key="1">
    <citation type="submission" date="2018-11" db="EMBL/GenBank/DDBJ databases">
        <authorList>
            <person name="Ye M.-Q."/>
            <person name="Du Z.-J."/>
        </authorList>
    </citation>
    <scope>NUCLEOTIDE SEQUENCE [LARGE SCALE GENOMIC DNA]</scope>
    <source>
        <strain evidence="9 10">U0105</strain>
    </source>
</reference>
<accession>A0A3N5Y1D5</accession>
<sequence>MTTTLSGVYQFPRELRLLTPSHFAFVFDNAIPVSSPQLTLLARYNSLEYPRLGITIAKKRVKKAVQRNRIKRLIRETFRHQASTLPNIDIIVIGKSGCDSLTNDDLNRLLRKSWQRLDKRCRQNDQ</sequence>
<keyword evidence="2 7" id="KW-0819">tRNA processing</keyword>
<organism evidence="9 10">
    <name type="scientific">Alteromonas sediminis</name>
    <dbReference type="NCBI Taxonomy" id="2259342"/>
    <lineage>
        <taxon>Bacteria</taxon>
        <taxon>Pseudomonadati</taxon>
        <taxon>Pseudomonadota</taxon>
        <taxon>Gammaproteobacteria</taxon>
        <taxon>Alteromonadales</taxon>
        <taxon>Alteromonadaceae</taxon>
        <taxon>Alteromonas/Salinimonas group</taxon>
        <taxon>Alteromonas</taxon>
    </lineage>
</organism>
<dbReference type="PANTHER" id="PTHR33992:SF1">
    <property type="entry name" value="RIBONUCLEASE P PROTEIN COMPONENT"/>
    <property type="match status" value="1"/>
</dbReference>
<dbReference type="GO" id="GO:0000049">
    <property type="term" value="F:tRNA binding"/>
    <property type="evidence" value="ECO:0007669"/>
    <property type="project" value="UniProtKB-UniRule"/>
</dbReference>
<evidence type="ECO:0000256" key="6">
    <source>
        <dbReference type="ARBA" id="ARBA00022884"/>
    </source>
</evidence>
<dbReference type="GO" id="GO:0004526">
    <property type="term" value="F:ribonuclease P activity"/>
    <property type="evidence" value="ECO:0007669"/>
    <property type="project" value="UniProtKB-UniRule"/>
</dbReference>
<dbReference type="NCBIfam" id="TIGR00188">
    <property type="entry name" value="rnpA"/>
    <property type="match status" value="1"/>
</dbReference>
<dbReference type="InterPro" id="IPR020568">
    <property type="entry name" value="Ribosomal_Su5_D2-typ_SF"/>
</dbReference>
<evidence type="ECO:0000256" key="5">
    <source>
        <dbReference type="ARBA" id="ARBA00022801"/>
    </source>
</evidence>
<keyword evidence="4 7" id="KW-0255">Endonuclease</keyword>
<evidence type="ECO:0000313" key="10">
    <source>
        <dbReference type="Proteomes" id="UP000275281"/>
    </source>
</evidence>
<dbReference type="OrthoDB" id="9796422at2"/>
<dbReference type="GO" id="GO:0001682">
    <property type="term" value="P:tRNA 5'-leader removal"/>
    <property type="evidence" value="ECO:0007669"/>
    <property type="project" value="UniProtKB-UniRule"/>
</dbReference>
<protein>
    <recommendedName>
        <fullName evidence="7 8">Ribonuclease P protein component</fullName>
        <shortName evidence="7">RNase P protein</shortName>
        <shortName evidence="7">RNaseP protein</shortName>
        <ecNumber evidence="7 8">3.1.26.5</ecNumber>
    </recommendedName>
    <alternativeName>
        <fullName evidence="7">Protein C5</fullName>
    </alternativeName>
</protein>
<dbReference type="GO" id="GO:0030677">
    <property type="term" value="C:ribonuclease P complex"/>
    <property type="evidence" value="ECO:0007669"/>
    <property type="project" value="TreeGrafter"/>
</dbReference>
<dbReference type="HAMAP" id="MF_00227">
    <property type="entry name" value="RNase_P"/>
    <property type="match status" value="1"/>
</dbReference>
<dbReference type="EC" id="3.1.26.5" evidence="7 8"/>
<evidence type="ECO:0000256" key="2">
    <source>
        <dbReference type="ARBA" id="ARBA00022694"/>
    </source>
</evidence>
<evidence type="ECO:0000256" key="4">
    <source>
        <dbReference type="ARBA" id="ARBA00022759"/>
    </source>
</evidence>
<evidence type="ECO:0000313" key="9">
    <source>
        <dbReference type="EMBL" id="RPJ66773.1"/>
    </source>
</evidence>
<dbReference type="EMBL" id="RPOK01000003">
    <property type="protein sequence ID" value="RPJ66773.1"/>
    <property type="molecule type" value="Genomic_DNA"/>
</dbReference>
<dbReference type="SUPFAM" id="SSF54211">
    <property type="entry name" value="Ribosomal protein S5 domain 2-like"/>
    <property type="match status" value="1"/>
</dbReference>
<keyword evidence="3 7" id="KW-0540">Nuclease</keyword>
<name>A0A3N5Y1D5_9ALTE</name>
<keyword evidence="5 7" id="KW-0378">Hydrolase</keyword>
<comment type="caution">
    <text evidence="9">The sequence shown here is derived from an EMBL/GenBank/DDBJ whole genome shotgun (WGS) entry which is preliminary data.</text>
</comment>
<evidence type="ECO:0000256" key="7">
    <source>
        <dbReference type="HAMAP-Rule" id="MF_00227"/>
    </source>
</evidence>
<dbReference type="Pfam" id="PF00825">
    <property type="entry name" value="Ribonuclease_P"/>
    <property type="match status" value="1"/>
</dbReference>
<dbReference type="InterPro" id="IPR020539">
    <property type="entry name" value="RNase_P_CS"/>
</dbReference>
<evidence type="ECO:0000256" key="1">
    <source>
        <dbReference type="ARBA" id="ARBA00002663"/>
    </source>
</evidence>
<comment type="subunit">
    <text evidence="7">Consists of a catalytic RNA component (M1 or rnpB) and a protein subunit.</text>
</comment>
<gene>
    <name evidence="7" type="primary">rnpA</name>
    <name evidence="9" type="ORF">DRW07_11905</name>
</gene>
<dbReference type="InterPro" id="IPR014721">
    <property type="entry name" value="Ribsml_uS5_D2-typ_fold_subgr"/>
</dbReference>
<dbReference type="InterPro" id="IPR000100">
    <property type="entry name" value="RNase_P"/>
</dbReference>
<comment type="catalytic activity">
    <reaction evidence="7">
        <text>Endonucleolytic cleavage of RNA, removing 5'-extranucleotides from tRNA precursor.</text>
        <dbReference type="EC" id="3.1.26.5"/>
    </reaction>
</comment>
<comment type="function">
    <text evidence="1 7">RNaseP catalyzes the removal of the 5'-leader sequence from pre-tRNA to produce the mature 5'-terminus. It can also cleave other RNA substrates such as 4.5S RNA. The protein component plays an auxiliary but essential role in vivo by binding to the 5'-leader sequence and broadening the substrate specificity of the ribozyme.</text>
</comment>
<proteinExistence type="inferred from homology"/>
<evidence type="ECO:0000256" key="3">
    <source>
        <dbReference type="ARBA" id="ARBA00022722"/>
    </source>
</evidence>
<keyword evidence="6 7" id="KW-0694">RNA-binding</keyword>
<dbReference type="PANTHER" id="PTHR33992">
    <property type="entry name" value="RIBONUCLEASE P PROTEIN COMPONENT"/>
    <property type="match status" value="1"/>
</dbReference>
<dbReference type="RefSeq" id="WP_124028130.1">
    <property type="nucleotide sequence ID" value="NZ_JBHRSN010000006.1"/>
</dbReference>